<organism evidence="4 5">
    <name type="scientific">Acidithiobacillus thiooxidans</name>
    <name type="common">Thiobacillus thiooxidans</name>
    <dbReference type="NCBI Taxonomy" id="930"/>
    <lineage>
        <taxon>Bacteria</taxon>
        <taxon>Pseudomonadati</taxon>
        <taxon>Pseudomonadota</taxon>
        <taxon>Acidithiobacillia</taxon>
        <taxon>Acidithiobacillales</taxon>
        <taxon>Acidithiobacillaceae</taxon>
        <taxon>Acidithiobacillus</taxon>
    </lineage>
</organism>
<reference evidence="4 5" key="1">
    <citation type="journal article" date="2016" name="Int. J. Mol. Sci.">
        <title>Comparative genomics of the extreme acidophile Acidithiobacillus thiooxidans reveals intraspecific divergence and niche adaptation.</title>
        <authorList>
            <person name="Zhang X."/>
            <person name="Feng X."/>
            <person name="Tao J."/>
            <person name="Ma L."/>
            <person name="Xiao Y."/>
            <person name="Liang Y."/>
            <person name="Liu X."/>
            <person name="Yin H."/>
        </authorList>
    </citation>
    <scope>NUCLEOTIDE SEQUENCE [LARGE SCALE GENOMIC DNA]</scope>
    <source>
        <strain evidence="4 5">A02</strain>
    </source>
</reference>
<feature type="compositionally biased region" description="Polar residues" evidence="2">
    <location>
        <begin position="235"/>
        <end position="253"/>
    </location>
</feature>
<dbReference type="RefSeq" id="WP_024894044.1">
    <property type="nucleotide sequence ID" value="NZ_LWRZ01000083.1"/>
</dbReference>
<gene>
    <name evidence="4" type="ORF">A6P07_18515</name>
</gene>
<dbReference type="NCBIfam" id="TIGR02780">
    <property type="entry name" value="TrbJ_Ti"/>
    <property type="match status" value="1"/>
</dbReference>
<dbReference type="InterPro" id="IPR014147">
    <property type="entry name" value="T4SS_TrbJ"/>
</dbReference>
<evidence type="ECO:0000256" key="2">
    <source>
        <dbReference type="SAM" id="MobiDB-lite"/>
    </source>
</evidence>
<evidence type="ECO:0008006" key="6">
    <source>
        <dbReference type="Google" id="ProtNLM"/>
    </source>
</evidence>
<name>A0A1C2J026_ACITH</name>
<feature type="region of interest" description="Disordered" evidence="2">
    <location>
        <begin position="226"/>
        <end position="253"/>
    </location>
</feature>
<keyword evidence="1" id="KW-0175">Coiled coil</keyword>
<proteinExistence type="predicted"/>
<keyword evidence="3" id="KW-0732">Signal</keyword>
<feature type="signal peptide" evidence="3">
    <location>
        <begin position="1"/>
        <end position="25"/>
    </location>
</feature>
<feature type="chain" id="PRO_5009838055" description="Conjugal transfer protein TrbJ" evidence="3">
    <location>
        <begin position="26"/>
        <end position="253"/>
    </location>
</feature>
<sequence>MKFKQITISVLATLVLATGSNLAIAGTLTGGATLPEQIVQEGTSIEQLARAAEQVQNQLQMLLNEARNLESLPTNFVNQITGQLGQLTNIVGQGDALSYAGQNISSQLSSEYPGYSNGVNYQQEYQNWNNTTSQNIQNALQAQNLASNQFATQSQALASIQSASQSAAGRMQVLQAGNQIAGMEVKSIQHLQQIEMAQNDARLAYEKQKLTEASQQNSISQQELGTFLGTGGQNAMGSGSNINLGNTSQFNPE</sequence>
<evidence type="ECO:0000256" key="3">
    <source>
        <dbReference type="SAM" id="SignalP"/>
    </source>
</evidence>
<dbReference type="EMBL" id="LWSA01000307">
    <property type="protein sequence ID" value="OCX68218.1"/>
    <property type="molecule type" value="Genomic_DNA"/>
</dbReference>
<evidence type="ECO:0000313" key="5">
    <source>
        <dbReference type="Proteomes" id="UP000094893"/>
    </source>
</evidence>
<dbReference type="AlphaFoldDB" id="A0A1C2J026"/>
<dbReference type="Proteomes" id="UP000094893">
    <property type="component" value="Unassembled WGS sequence"/>
</dbReference>
<accession>A0A1C2J026</accession>
<protein>
    <recommendedName>
        <fullName evidence="6">Conjugal transfer protein TrbJ</fullName>
    </recommendedName>
</protein>
<evidence type="ECO:0000313" key="4">
    <source>
        <dbReference type="EMBL" id="OCX68218.1"/>
    </source>
</evidence>
<evidence type="ECO:0000256" key="1">
    <source>
        <dbReference type="SAM" id="Coils"/>
    </source>
</evidence>
<comment type="caution">
    <text evidence="4">The sequence shown here is derived from an EMBL/GenBank/DDBJ whole genome shotgun (WGS) entry which is preliminary data.</text>
</comment>
<feature type="coiled-coil region" evidence="1">
    <location>
        <begin position="45"/>
        <end position="72"/>
    </location>
</feature>